<name>A0A2T0SPK1_9PSEU</name>
<protein>
    <submittedName>
        <fullName evidence="2">Uncharacterized protein</fullName>
    </submittedName>
</protein>
<keyword evidence="3" id="KW-1185">Reference proteome</keyword>
<dbReference type="Proteomes" id="UP000239494">
    <property type="component" value="Unassembled WGS sequence"/>
</dbReference>
<dbReference type="EMBL" id="PVTF01000014">
    <property type="protein sequence ID" value="PRY35352.1"/>
    <property type="molecule type" value="Genomic_DNA"/>
</dbReference>
<keyword evidence="1" id="KW-1133">Transmembrane helix</keyword>
<sequence length="62" mass="6388">MRIRGLINFRALRSTLLILIGFTLIVTGLWVGGVALFGTLGGSAVGLFASGVAVLVLEGLSE</sequence>
<keyword evidence="1" id="KW-0472">Membrane</keyword>
<feature type="transmembrane region" description="Helical" evidence="1">
    <location>
        <begin position="12"/>
        <end position="31"/>
    </location>
</feature>
<accession>A0A2T0SPK1</accession>
<evidence type="ECO:0000256" key="1">
    <source>
        <dbReference type="SAM" id="Phobius"/>
    </source>
</evidence>
<gene>
    <name evidence="2" type="ORF">CLV43_114270</name>
</gene>
<evidence type="ECO:0000313" key="3">
    <source>
        <dbReference type="Proteomes" id="UP000239494"/>
    </source>
</evidence>
<evidence type="ECO:0000313" key="2">
    <source>
        <dbReference type="EMBL" id="PRY35352.1"/>
    </source>
</evidence>
<dbReference type="AlphaFoldDB" id="A0A2T0SPK1"/>
<comment type="caution">
    <text evidence="2">The sequence shown here is derived from an EMBL/GenBank/DDBJ whole genome shotgun (WGS) entry which is preliminary data.</text>
</comment>
<reference evidence="2 3" key="1">
    <citation type="submission" date="2018-03" db="EMBL/GenBank/DDBJ databases">
        <title>Genomic Encyclopedia of Archaeal and Bacterial Type Strains, Phase II (KMG-II): from individual species to whole genera.</title>
        <authorList>
            <person name="Goeker M."/>
        </authorList>
    </citation>
    <scope>NUCLEOTIDE SEQUENCE [LARGE SCALE GENOMIC DNA]</scope>
    <source>
        <strain evidence="2 3">DSM 44720</strain>
    </source>
</reference>
<feature type="transmembrane region" description="Helical" evidence="1">
    <location>
        <begin position="37"/>
        <end position="57"/>
    </location>
</feature>
<organism evidence="2 3">
    <name type="scientific">Umezawaea tangerina</name>
    <dbReference type="NCBI Taxonomy" id="84725"/>
    <lineage>
        <taxon>Bacteria</taxon>
        <taxon>Bacillati</taxon>
        <taxon>Actinomycetota</taxon>
        <taxon>Actinomycetes</taxon>
        <taxon>Pseudonocardiales</taxon>
        <taxon>Pseudonocardiaceae</taxon>
        <taxon>Umezawaea</taxon>
    </lineage>
</organism>
<proteinExistence type="predicted"/>
<keyword evidence="1" id="KW-0812">Transmembrane</keyword>